<evidence type="ECO:0000313" key="2">
    <source>
        <dbReference type="Proteomes" id="UP000307362"/>
    </source>
</evidence>
<dbReference type="EMBL" id="PNCM01000484">
    <property type="protein sequence ID" value="TMP73733.1"/>
    <property type="molecule type" value="Genomic_DNA"/>
</dbReference>
<dbReference type="AlphaFoldDB" id="A0A5S3YK58"/>
<reference evidence="2" key="2">
    <citation type="submission" date="2019-06" db="EMBL/GenBank/DDBJ databases">
        <title>Co-occurence of chitin degradation, pigmentation and bioactivity in marine Pseudoalteromonas.</title>
        <authorList>
            <person name="Sonnenschein E.C."/>
            <person name="Bech P.K."/>
        </authorList>
    </citation>
    <scope>NUCLEOTIDE SEQUENCE [LARGE SCALE GENOMIC DNA]</scope>
    <source>
        <strain evidence="2">S1189</strain>
    </source>
</reference>
<gene>
    <name evidence="1" type="ORF">CWB73_22410</name>
</gene>
<organism evidence="1 2">
    <name type="scientific">Pseudoalteromonas phenolica</name>
    <dbReference type="NCBI Taxonomy" id="161398"/>
    <lineage>
        <taxon>Bacteria</taxon>
        <taxon>Pseudomonadati</taxon>
        <taxon>Pseudomonadota</taxon>
        <taxon>Gammaproteobacteria</taxon>
        <taxon>Alteromonadales</taxon>
        <taxon>Pseudoalteromonadaceae</taxon>
        <taxon>Pseudoalteromonas</taxon>
    </lineage>
</organism>
<protein>
    <submittedName>
        <fullName evidence="1">2-isopropylmalate synthase</fullName>
    </submittedName>
</protein>
<reference evidence="1 2" key="1">
    <citation type="submission" date="2017-12" db="EMBL/GenBank/DDBJ databases">
        <authorList>
            <person name="Paulsen S."/>
            <person name="Gram L.K."/>
        </authorList>
    </citation>
    <scope>NUCLEOTIDE SEQUENCE [LARGE SCALE GENOMIC DNA]</scope>
    <source>
        <strain evidence="1 2">S1189</strain>
    </source>
</reference>
<dbReference type="Proteomes" id="UP000307362">
    <property type="component" value="Unassembled WGS sequence"/>
</dbReference>
<proteinExistence type="predicted"/>
<feature type="non-terminal residue" evidence="1">
    <location>
        <position position="1"/>
    </location>
</feature>
<sequence>DMDSLYESFLALADQKGTVYDYDLEAMIYFNQIKDNDERYQLQFVNASSNSQSIASATVGIALNGELKQEA</sequence>
<accession>A0A5S3YK58</accession>
<name>A0A5S3YK58_9GAMM</name>
<evidence type="ECO:0000313" key="1">
    <source>
        <dbReference type="EMBL" id="TMP73733.1"/>
    </source>
</evidence>
<comment type="caution">
    <text evidence="1">The sequence shown here is derived from an EMBL/GenBank/DDBJ whole genome shotgun (WGS) entry which is preliminary data.</text>
</comment>
<feature type="non-terminal residue" evidence="1">
    <location>
        <position position="71"/>
    </location>
</feature>